<proteinExistence type="predicted"/>
<dbReference type="AlphaFoldDB" id="A0A4U6U3H9"/>
<feature type="region of interest" description="Disordered" evidence="1">
    <location>
        <begin position="1"/>
        <end position="27"/>
    </location>
</feature>
<keyword evidence="3" id="KW-1185">Reference proteome</keyword>
<evidence type="ECO:0000313" key="2">
    <source>
        <dbReference type="EMBL" id="TKW04677.1"/>
    </source>
</evidence>
<gene>
    <name evidence="2" type="ORF">SEVIR_7G125233v2</name>
</gene>
<evidence type="ECO:0000313" key="3">
    <source>
        <dbReference type="Proteomes" id="UP000298652"/>
    </source>
</evidence>
<dbReference type="Gramene" id="TKW04677">
    <property type="protein sequence ID" value="TKW04677"/>
    <property type="gene ID" value="SEVIR_7G125233v2"/>
</dbReference>
<evidence type="ECO:0000256" key="1">
    <source>
        <dbReference type="SAM" id="MobiDB-lite"/>
    </source>
</evidence>
<name>A0A4U6U3H9_SETVI</name>
<organism evidence="2 3">
    <name type="scientific">Setaria viridis</name>
    <name type="common">Green bristlegrass</name>
    <name type="synonym">Setaria italica subsp. viridis</name>
    <dbReference type="NCBI Taxonomy" id="4556"/>
    <lineage>
        <taxon>Eukaryota</taxon>
        <taxon>Viridiplantae</taxon>
        <taxon>Streptophyta</taxon>
        <taxon>Embryophyta</taxon>
        <taxon>Tracheophyta</taxon>
        <taxon>Spermatophyta</taxon>
        <taxon>Magnoliopsida</taxon>
        <taxon>Liliopsida</taxon>
        <taxon>Poales</taxon>
        <taxon>Poaceae</taxon>
        <taxon>PACMAD clade</taxon>
        <taxon>Panicoideae</taxon>
        <taxon>Panicodae</taxon>
        <taxon>Paniceae</taxon>
        <taxon>Cenchrinae</taxon>
        <taxon>Setaria</taxon>
    </lineage>
</organism>
<dbReference type="EMBL" id="CM016558">
    <property type="protein sequence ID" value="TKW04677.1"/>
    <property type="molecule type" value="Genomic_DNA"/>
</dbReference>
<reference evidence="2" key="1">
    <citation type="submission" date="2019-03" db="EMBL/GenBank/DDBJ databases">
        <title>WGS assembly of Setaria viridis.</title>
        <authorList>
            <person name="Huang P."/>
            <person name="Jenkins J."/>
            <person name="Grimwood J."/>
            <person name="Barry K."/>
            <person name="Healey A."/>
            <person name="Mamidi S."/>
            <person name="Sreedasyam A."/>
            <person name="Shu S."/>
            <person name="Feldman M."/>
            <person name="Wu J."/>
            <person name="Yu Y."/>
            <person name="Chen C."/>
            <person name="Johnson J."/>
            <person name="Rokhsar D."/>
            <person name="Baxter I."/>
            <person name="Schmutz J."/>
            <person name="Brutnell T."/>
            <person name="Kellogg E."/>
        </authorList>
    </citation>
    <scope>NUCLEOTIDE SEQUENCE [LARGE SCALE GENOMIC DNA]</scope>
</reference>
<sequence>MVGCSVQASGNGHVRRRSGNYQGRQGNSVSCRVAGELVVSGVTPATATWSPSPLRRISYQYAS</sequence>
<accession>A0A4U6U3H9</accession>
<protein>
    <submittedName>
        <fullName evidence="2">Uncharacterized protein</fullName>
    </submittedName>
</protein>
<dbReference type="Proteomes" id="UP000298652">
    <property type="component" value="Chromosome 7"/>
</dbReference>
<feature type="compositionally biased region" description="Polar residues" evidence="1">
    <location>
        <begin position="1"/>
        <end position="10"/>
    </location>
</feature>